<evidence type="ECO:0000313" key="1">
    <source>
        <dbReference type="EMBL" id="RKD33400.1"/>
    </source>
</evidence>
<protein>
    <submittedName>
        <fullName evidence="1">Uncharacterized protein</fullName>
    </submittedName>
</protein>
<accession>A0A419T762</accession>
<dbReference type="Proteomes" id="UP000284277">
    <property type="component" value="Unassembled WGS sequence"/>
</dbReference>
<dbReference type="EMBL" id="MCIA01000007">
    <property type="protein sequence ID" value="RKD33400.1"/>
    <property type="molecule type" value="Genomic_DNA"/>
</dbReference>
<reference evidence="1 2" key="1">
    <citation type="submission" date="2016-08" db="EMBL/GenBank/DDBJ databases">
        <title>A new outlook on sporulation: Clostridium algidixylanolyticum.</title>
        <authorList>
            <person name="Poppleton D.I."/>
            <person name="Gribaldo S."/>
        </authorList>
    </citation>
    <scope>NUCLEOTIDE SEQUENCE [LARGE SCALE GENOMIC DNA]</scope>
    <source>
        <strain evidence="1 2">SPL73</strain>
    </source>
</reference>
<organism evidence="1 2">
    <name type="scientific">Lacrimispora algidixylanolytica</name>
    <dbReference type="NCBI Taxonomy" id="94868"/>
    <lineage>
        <taxon>Bacteria</taxon>
        <taxon>Bacillati</taxon>
        <taxon>Bacillota</taxon>
        <taxon>Clostridia</taxon>
        <taxon>Lachnospirales</taxon>
        <taxon>Lachnospiraceae</taxon>
        <taxon>Lacrimispora</taxon>
    </lineage>
</organism>
<evidence type="ECO:0000313" key="2">
    <source>
        <dbReference type="Proteomes" id="UP000284277"/>
    </source>
</evidence>
<keyword evidence="2" id="KW-1185">Reference proteome</keyword>
<name>A0A419T762_9FIRM</name>
<proteinExistence type="predicted"/>
<dbReference type="OrthoDB" id="1976175at2"/>
<comment type="caution">
    <text evidence="1">The sequence shown here is derived from an EMBL/GenBank/DDBJ whole genome shotgun (WGS) entry which is preliminary data.</text>
</comment>
<dbReference type="AlphaFoldDB" id="A0A419T762"/>
<dbReference type="RefSeq" id="WP_120195996.1">
    <property type="nucleotide sequence ID" value="NZ_MCIA01000007.1"/>
</dbReference>
<sequence length="63" mass="7140">MKKEKRQSLTAKNNYDVDIQACSSMDCTGLIPATPGTEEEMEAYEDIYHYLPHANTGKKDETK</sequence>
<gene>
    <name evidence="1" type="ORF">BET01_15285</name>
</gene>